<name>A0A427YTG0_9TREE</name>
<feature type="compositionally biased region" description="Basic and acidic residues" evidence="4">
    <location>
        <begin position="120"/>
        <end position="130"/>
    </location>
</feature>
<feature type="compositionally biased region" description="Acidic residues" evidence="4">
    <location>
        <begin position="726"/>
        <end position="735"/>
    </location>
</feature>
<keyword evidence="6" id="KW-1185">Reference proteome</keyword>
<evidence type="ECO:0000256" key="2">
    <source>
        <dbReference type="ARBA" id="ARBA00005907"/>
    </source>
</evidence>
<feature type="compositionally biased region" description="Acidic residues" evidence="4">
    <location>
        <begin position="86"/>
        <end position="119"/>
    </location>
</feature>
<dbReference type="STRING" id="1890683.A0A427YTG0"/>
<feature type="compositionally biased region" description="Acidic residues" evidence="4">
    <location>
        <begin position="53"/>
        <end position="68"/>
    </location>
</feature>
<feature type="region of interest" description="Disordered" evidence="4">
    <location>
        <begin position="151"/>
        <end position="202"/>
    </location>
</feature>
<keyword evidence="3" id="KW-0539">Nucleus</keyword>
<organism evidence="5 6">
    <name type="scientific">Saitozyma podzolica</name>
    <dbReference type="NCBI Taxonomy" id="1890683"/>
    <lineage>
        <taxon>Eukaryota</taxon>
        <taxon>Fungi</taxon>
        <taxon>Dikarya</taxon>
        <taxon>Basidiomycota</taxon>
        <taxon>Agaricomycotina</taxon>
        <taxon>Tremellomycetes</taxon>
        <taxon>Tremellales</taxon>
        <taxon>Trimorphomycetaceae</taxon>
        <taxon>Saitozyma</taxon>
    </lineage>
</organism>
<sequence length="735" mass="83026">MGNKTKAFKKFASSGKLKDTIKSRRKHQQSRKRFEDKVSQRAKQRGAPKADDAGPDGEDEAAEDEEDERESRRVGAGSALWGNLEGDAEGSDLEELDEEDEEDEDEDEEEGDEDEGDLAADEKAMEKAMKDLAKKDPEFFKYLQENDRDLLEFGGESKGKGKVEDDEDIDMEDEEEDEEDEMEDEDEDEAEAEAAPQRTSVTGKMLRQWQEGMLRQHSVRSLRKTLLAFRTAAHMNEEDTNEGSGSYTKYTIDSPQIFNKLVVTALKFTPVVVAHHLPYKTLPTGRLKLLQPKKPNPSLNRLVLSHFSTLLHFMKSLPSTPSSVGASEDAGGLLLTAVNESTKMLPWVMGARKHLRAYLKVLLELWSSASDSVRIASFLAIRKMFVAGEEGVKELCLRNTYRSLLRPLRNTTAHTLPSINLMKNTAAELYQLAPAQAYQQAFTFIRMLAVHLRGVVRGSTSGKAGENQEAFKAVYNWQYVHCIDFWSQVLAGACSAEAQQAAAGAESPLKPLIYPLVQIALGVVRLLPSSRYFPLRFHILHAVIRLVSRTGTYIPLSPFLLEILDSNEFARSNPRKSTLKPLDFEYVIRAPQAYSKTRVFQEGLGEELVFLLGEYHACISTNIAFPEITLPVILTIRRHLKKGTAGSPKVQNSLKTLVEKLEATRTWVETKRRNVSFAPRDRSEVSRFCEGVKVESTPVGTWMKLQRKVREQRRREVERALREEREQPEDDEDDE</sequence>
<dbReference type="InterPro" id="IPR005343">
    <property type="entry name" value="Noc2"/>
</dbReference>
<dbReference type="GO" id="GO:0005730">
    <property type="term" value="C:nucleolus"/>
    <property type="evidence" value="ECO:0007669"/>
    <property type="project" value="TreeGrafter"/>
</dbReference>
<evidence type="ECO:0000313" key="6">
    <source>
        <dbReference type="Proteomes" id="UP000279259"/>
    </source>
</evidence>
<evidence type="ECO:0000256" key="1">
    <source>
        <dbReference type="ARBA" id="ARBA00004123"/>
    </source>
</evidence>
<accession>A0A427YTG0</accession>
<dbReference type="PANTHER" id="PTHR12687:SF4">
    <property type="entry name" value="NUCLEOLAR COMPLEX PROTEIN 2 HOMOLOG"/>
    <property type="match status" value="1"/>
</dbReference>
<dbReference type="GO" id="GO:0030691">
    <property type="term" value="C:Noc2p-Noc3p complex"/>
    <property type="evidence" value="ECO:0007669"/>
    <property type="project" value="TreeGrafter"/>
</dbReference>
<feature type="compositionally biased region" description="Acidic residues" evidence="4">
    <location>
        <begin position="164"/>
        <end position="192"/>
    </location>
</feature>
<feature type="compositionally biased region" description="Basic and acidic residues" evidence="4">
    <location>
        <begin position="716"/>
        <end position="725"/>
    </location>
</feature>
<comment type="caution">
    <text evidence="5">The sequence shown here is derived from an EMBL/GenBank/DDBJ whole genome shotgun (WGS) entry which is preliminary data.</text>
</comment>
<evidence type="ECO:0000256" key="4">
    <source>
        <dbReference type="SAM" id="MobiDB-lite"/>
    </source>
</evidence>
<comment type="subcellular location">
    <subcellularLocation>
        <location evidence="1">Nucleus</location>
    </subcellularLocation>
</comment>
<dbReference type="OrthoDB" id="10266662at2759"/>
<feature type="region of interest" description="Disordered" evidence="4">
    <location>
        <begin position="1"/>
        <end position="130"/>
    </location>
</feature>
<evidence type="ECO:0000256" key="3">
    <source>
        <dbReference type="ARBA" id="ARBA00023242"/>
    </source>
</evidence>
<dbReference type="PANTHER" id="PTHR12687">
    <property type="entry name" value="NUCLEOLAR COMPLEX 2 AND RAD4-RELATED"/>
    <property type="match status" value="1"/>
</dbReference>
<reference evidence="5 6" key="1">
    <citation type="submission" date="2018-11" db="EMBL/GenBank/DDBJ databases">
        <title>Genome sequence of Saitozyma podzolica DSM 27192.</title>
        <authorList>
            <person name="Aliyu H."/>
            <person name="Gorte O."/>
            <person name="Ochsenreither K."/>
        </authorList>
    </citation>
    <scope>NUCLEOTIDE SEQUENCE [LARGE SCALE GENOMIC DNA]</scope>
    <source>
        <strain evidence="5 6">DSM 27192</strain>
    </source>
</reference>
<comment type="similarity">
    <text evidence="2">Belongs to the NOC2 family.</text>
</comment>
<evidence type="ECO:0000313" key="5">
    <source>
        <dbReference type="EMBL" id="RSH94285.1"/>
    </source>
</evidence>
<dbReference type="Pfam" id="PF03715">
    <property type="entry name" value="Noc2"/>
    <property type="match status" value="1"/>
</dbReference>
<proteinExistence type="inferred from homology"/>
<dbReference type="EMBL" id="RSCD01000002">
    <property type="protein sequence ID" value="RSH94285.1"/>
    <property type="molecule type" value="Genomic_DNA"/>
</dbReference>
<dbReference type="AlphaFoldDB" id="A0A427YTG0"/>
<dbReference type="GO" id="GO:0042273">
    <property type="term" value="P:ribosomal large subunit biogenesis"/>
    <property type="evidence" value="ECO:0007669"/>
    <property type="project" value="TreeGrafter"/>
</dbReference>
<dbReference type="GO" id="GO:0005654">
    <property type="term" value="C:nucleoplasm"/>
    <property type="evidence" value="ECO:0007669"/>
    <property type="project" value="TreeGrafter"/>
</dbReference>
<dbReference type="Proteomes" id="UP000279259">
    <property type="component" value="Unassembled WGS sequence"/>
</dbReference>
<protein>
    <submittedName>
        <fullName evidence="5">Nucleolar Complex 2 protein</fullName>
    </submittedName>
</protein>
<feature type="region of interest" description="Disordered" evidence="4">
    <location>
        <begin position="716"/>
        <end position="735"/>
    </location>
</feature>
<gene>
    <name evidence="5" type="primary">NOC2</name>
    <name evidence="5" type="ORF">EHS25_004088</name>
</gene>
<dbReference type="GO" id="GO:0030690">
    <property type="term" value="C:Noc1p-Noc2p complex"/>
    <property type="evidence" value="ECO:0007669"/>
    <property type="project" value="TreeGrafter"/>
</dbReference>
<feature type="compositionally biased region" description="Basic and acidic residues" evidence="4">
    <location>
        <begin position="151"/>
        <end position="163"/>
    </location>
</feature>